<dbReference type="OrthoDB" id="7567342at2"/>
<dbReference type="AlphaFoldDB" id="A0A418WLI4"/>
<dbReference type="RefSeq" id="WP_119762507.1">
    <property type="nucleotide sequence ID" value="NZ_QYUM01000003.1"/>
</dbReference>
<evidence type="ECO:0000313" key="1">
    <source>
        <dbReference type="EMBL" id="RJF90911.1"/>
    </source>
</evidence>
<protein>
    <submittedName>
        <fullName evidence="1">Uncharacterized protein</fullName>
    </submittedName>
</protein>
<gene>
    <name evidence="1" type="ORF">D3876_12125</name>
</gene>
<proteinExistence type="predicted"/>
<evidence type="ECO:0000313" key="2">
    <source>
        <dbReference type="Proteomes" id="UP000286100"/>
    </source>
</evidence>
<reference evidence="1 2" key="1">
    <citation type="submission" date="2018-09" db="EMBL/GenBank/DDBJ databases">
        <authorList>
            <person name="Zhu H."/>
        </authorList>
    </citation>
    <scope>NUCLEOTIDE SEQUENCE [LARGE SCALE GENOMIC DNA]</scope>
    <source>
        <strain evidence="1 2">K2R01-6</strain>
    </source>
</reference>
<dbReference type="EMBL" id="QYUM01000003">
    <property type="protein sequence ID" value="RJF90911.1"/>
    <property type="molecule type" value="Genomic_DNA"/>
</dbReference>
<name>A0A418WLI4_9SPHN</name>
<dbReference type="SUPFAM" id="SSF75169">
    <property type="entry name" value="DsrEFH-like"/>
    <property type="match status" value="1"/>
</dbReference>
<dbReference type="Gene3D" id="3.40.1260.10">
    <property type="entry name" value="DsrEFH-like"/>
    <property type="match status" value="1"/>
</dbReference>
<accession>A0A418WLI4</accession>
<dbReference type="InterPro" id="IPR003787">
    <property type="entry name" value="Sulphur_relay_DsrE/F-like"/>
</dbReference>
<comment type="caution">
    <text evidence="1">The sequence shown here is derived from an EMBL/GenBank/DDBJ whole genome shotgun (WGS) entry which is preliminary data.</text>
</comment>
<dbReference type="InterPro" id="IPR027396">
    <property type="entry name" value="DsrEFH-like"/>
</dbReference>
<dbReference type="Proteomes" id="UP000286100">
    <property type="component" value="Unassembled WGS sequence"/>
</dbReference>
<sequence>MPGMRGLTIIVTSADPSCFHAALSIAAANAATDAPTRVYLHADAVALAAPPHVCPDDARYAAAGLPTLAQLVEECGAMGVRLIACQTGLALASLDAEALGPDIEAGGLVGLLSSLGDDRLVTI</sequence>
<keyword evidence="2" id="KW-1185">Reference proteome</keyword>
<dbReference type="Pfam" id="PF02635">
    <property type="entry name" value="DsrE"/>
    <property type="match status" value="1"/>
</dbReference>
<organism evidence="1 2">
    <name type="scientific">Sphingomonas cavernae</name>
    <dbReference type="NCBI Taxonomy" id="2320861"/>
    <lineage>
        <taxon>Bacteria</taxon>
        <taxon>Pseudomonadati</taxon>
        <taxon>Pseudomonadota</taxon>
        <taxon>Alphaproteobacteria</taxon>
        <taxon>Sphingomonadales</taxon>
        <taxon>Sphingomonadaceae</taxon>
        <taxon>Sphingomonas</taxon>
    </lineage>
</organism>